<feature type="signal peptide" evidence="11">
    <location>
        <begin position="1"/>
        <end position="22"/>
    </location>
</feature>
<evidence type="ECO:0000313" key="12">
    <source>
        <dbReference type="EMBL" id="KAI8580902.1"/>
    </source>
</evidence>
<evidence type="ECO:0000256" key="4">
    <source>
        <dbReference type="ARBA" id="ARBA00022824"/>
    </source>
</evidence>
<reference evidence="12" key="2">
    <citation type="journal article" date="2022" name="Proc. Natl. Acad. Sci. U.S.A.">
        <title>Diploid-dominant life cycles characterize the early evolution of Fungi.</title>
        <authorList>
            <person name="Amses K.R."/>
            <person name="Simmons D.R."/>
            <person name="Longcore J.E."/>
            <person name="Mondo S.J."/>
            <person name="Seto K."/>
            <person name="Jeronimo G.H."/>
            <person name="Bonds A.E."/>
            <person name="Quandt C.A."/>
            <person name="Davis W.J."/>
            <person name="Chang Y."/>
            <person name="Federici B.A."/>
            <person name="Kuo A."/>
            <person name="LaButti K."/>
            <person name="Pangilinan J."/>
            <person name="Andreopoulos W."/>
            <person name="Tritt A."/>
            <person name="Riley R."/>
            <person name="Hundley H."/>
            <person name="Johnson J."/>
            <person name="Lipzen A."/>
            <person name="Barry K."/>
            <person name="Lang B.F."/>
            <person name="Cuomo C.A."/>
            <person name="Buchler N.E."/>
            <person name="Grigoriev I.V."/>
            <person name="Spatafora J.W."/>
            <person name="Stajich J.E."/>
            <person name="James T.Y."/>
        </authorList>
    </citation>
    <scope>NUCLEOTIDE SEQUENCE</scope>
    <source>
        <strain evidence="12">AG</strain>
    </source>
</reference>
<dbReference type="RefSeq" id="XP_051445906.1">
    <property type="nucleotide sequence ID" value="XM_051588039.1"/>
</dbReference>
<dbReference type="InterPro" id="IPR005595">
    <property type="entry name" value="TRAP_alpha"/>
</dbReference>
<reference evidence="12" key="1">
    <citation type="submission" date="2021-06" db="EMBL/GenBank/DDBJ databases">
        <authorList>
            <consortium name="DOE Joint Genome Institute"/>
            <person name="Mondo S.J."/>
            <person name="Amses K.R."/>
            <person name="Simmons D.R."/>
            <person name="Longcore J.E."/>
            <person name="Seto K."/>
            <person name="Alves G.H."/>
            <person name="Bonds A.E."/>
            <person name="Quandt C.A."/>
            <person name="Davis W.J."/>
            <person name="Chang Y."/>
            <person name="Letcher P.M."/>
            <person name="Powell M.J."/>
            <person name="Kuo A."/>
            <person name="Labutti K."/>
            <person name="Pangilinan J."/>
            <person name="Andreopoulos W."/>
            <person name="Tritt A."/>
            <person name="Riley R."/>
            <person name="Hundley H."/>
            <person name="Johnson J."/>
            <person name="Lipzen A."/>
            <person name="Barry K."/>
            <person name="Berbee M.L."/>
            <person name="Buchler N.E."/>
            <person name="Grigoriev I.V."/>
            <person name="Spatafora J.W."/>
            <person name="Stajich J.E."/>
            <person name="James T.Y."/>
        </authorList>
    </citation>
    <scope>NUCLEOTIDE SEQUENCE</scope>
    <source>
        <strain evidence="12">AG</strain>
    </source>
</reference>
<dbReference type="Proteomes" id="UP001206595">
    <property type="component" value="Unassembled WGS sequence"/>
</dbReference>
<proteinExistence type="inferred from homology"/>
<protein>
    <recommendedName>
        <fullName evidence="14">Translocon-associated protein subunit alpha</fullName>
    </recommendedName>
</protein>
<feature type="compositionally biased region" description="Basic residues" evidence="9">
    <location>
        <begin position="233"/>
        <end position="243"/>
    </location>
</feature>
<evidence type="ECO:0000256" key="1">
    <source>
        <dbReference type="ARBA" id="ARBA00004115"/>
    </source>
</evidence>
<dbReference type="PANTHER" id="PTHR12924:SF0">
    <property type="entry name" value="TRANSLOCON-ASSOCIATED PROTEIN SUBUNIT ALPHA"/>
    <property type="match status" value="1"/>
</dbReference>
<evidence type="ECO:0000256" key="10">
    <source>
        <dbReference type="SAM" id="Phobius"/>
    </source>
</evidence>
<accession>A0AAD5ECQ9</accession>
<keyword evidence="5 10" id="KW-1133">Transmembrane helix</keyword>
<evidence type="ECO:0000256" key="11">
    <source>
        <dbReference type="SAM" id="SignalP"/>
    </source>
</evidence>
<keyword evidence="4" id="KW-0256">Endoplasmic reticulum</keyword>
<feature type="region of interest" description="Disordered" evidence="9">
    <location>
        <begin position="189"/>
        <end position="243"/>
    </location>
</feature>
<comment type="subcellular location">
    <subcellularLocation>
        <location evidence="1">Endoplasmic reticulum membrane</location>
        <topology evidence="1">Single-pass type I membrane protein</topology>
    </subcellularLocation>
</comment>
<evidence type="ECO:0000256" key="8">
    <source>
        <dbReference type="ARBA" id="ARBA00038311"/>
    </source>
</evidence>
<feature type="chain" id="PRO_5042219917" description="Translocon-associated protein subunit alpha" evidence="11">
    <location>
        <begin position="23"/>
        <end position="243"/>
    </location>
</feature>
<evidence type="ECO:0008006" key="14">
    <source>
        <dbReference type="Google" id="ProtNLM"/>
    </source>
</evidence>
<evidence type="ECO:0000256" key="6">
    <source>
        <dbReference type="ARBA" id="ARBA00023136"/>
    </source>
</evidence>
<organism evidence="12 13">
    <name type="scientific">Umbelopsis ramanniana AG</name>
    <dbReference type="NCBI Taxonomy" id="1314678"/>
    <lineage>
        <taxon>Eukaryota</taxon>
        <taxon>Fungi</taxon>
        <taxon>Fungi incertae sedis</taxon>
        <taxon>Mucoromycota</taxon>
        <taxon>Mucoromycotina</taxon>
        <taxon>Umbelopsidomycetes</taxon>
        <taxon>Umbelopsidales</taxon>
        <taxon>Umbelopsidaceae</taxon>
        <taxon>Umbelopsis</taxon>
    </lineage>
</organism>
<dbReference type="GO" id="GO:0005789">
    <property type="term" value="C:endoplasmic reticulum membrane"/>
    <property type="evidence" value="ECO:0007669"/>
    <property type="project" value="UniProtKB-SubCell"/>
</dbReference>
<evidence type="ECO:0000313" key="13">
    <source>
        <dbReference type="Proteomes" id="UP001206595"/>
    </source>
</evidence>
<comment type="function">
    <text evidence="7">Is probably involved in a pathway contributing to genomic integrity.</text>
</comment>
<evidence type="ECO:0000256" key="7">
    <source>
        <dbReference type="ARBA" id="ARBA00037565"/>
    </source>
</evidence>
<comment type="similarity">
    <text evidence="8">Belongs to the IRC22 family.</text>
</comment>
<keyword evidence="3 11" id="KW-0732">Signal</keyword>
<dbReference type="Pfam" id="PF03896">
    <property type="entry name" value="TRAP_alpha"/>
    <property type="match status" value="1"/>
</dbReference>
<keyword evidence="2 10" id="KW-0812">Transmembrane</keyword>
<name>A0AAD5ECQ9_UMBRA</name>
<dbReference type="AlphaFoldDB" id="A0AAD5ECQ9"/>
<dbReference type="EMBL" id="MU620909">
    <property type="protein sequence ID" value="KAI8580902.1"/>
    <property type="molecule type" value="Genomic_DNA"/>
</dbReference>
<keyword evidence="6 10" id="KW-0472">Membrane</keyword>
<evidence type="ECO:0000256" key="9">
    <source>
        <dbReference type="SAM" id="MobiDB-lite"/>
    </source>
</evidence>
<comment type="caution">
    <text evidence="12">The sequence shown here is derived from an EMBL/GenBank/DDBJ whole genome shotgun (WGS) entry which is preliminary data.</text>
</comment>
<dbReference type="PANTHER" id="PTHR12924">
    <property type="entry name" value="TRANSLOCON-ASSOCIATED PROTEIN, ALPHA SUBUNIT"/>
    <property type="match status" value="1"/>
</dbReference>
<evidence type="ECO:0000256" key="3">
    <source>
        <dbReference type="ARBA" id="ARBA00022729"/>
    </source>
</evidence>
<evidence type="ECO:0000256" key="5">
    <source>
        <dbReference type="ARBA" id="ARBA00022989"/>
    </source>
</evidence>
<feature type="transmembrane region" description="Helical" evidence="10">
    <location>
        <begin position="160"/>
        <end position="182"/>
    </location>
</feature>
<keyword evidence="13" id="KW-1185">Reference proteome</keyword>
<dbReference type="GeneID" id="75913384"/>
<sequence>MAKVQLWSSLLAIFLLVATVFAQDAGKEADVGAIDIYGEFPNNPFGIIVNGHKNKLNVYFDNQADETYTVNYISGALVKADDFSTIVRNLSVYKYDLTIPAKQKVAIPYQFHSEFAPQDLGLTVIIDFSDSNKTPLRGIAYNGTVTVTDPEHSIFDVQLLFLYAVLAAILAGVGYIIQQAFFGSAGKKSKKSKKTAEKAAPVKHRDESGNLVLDESWIPEQHLKKASSPKQSPKTRKRTTRTK</sequence>
<gene>
    <name evidence="12" type="ORF">K450DRAFT_235140</name>
</gene>
<evidence type="ECO:0000256" key="2">
    <source>
        <dbReference type="ARBA" id="ARBA00022692"/>
    </source>
</evidence>